<dbReference type="InterPro" id="IPR012341">
    <property type="entry name" value="6hp_glycosidase-like_sf"/>
</dbReference>
<dbReference type="Proteomes" id="UP000053235">
    <property type="component" value="Unassembled WGS sequence"/>
</dbReference>
<dbReference type="Pfam" id="PF22422">
    <property type="entry name" value="MGH1-like_GH"/>
    <property type="match status" value="1"/>
</dbReference>
<accession>A0A0M6ZXA9</accession>
<dbReference type="Gene3D" id="1.50.10.10">
    <property type="match status" value="1"/>
</dbReference>
<reference evidence="6" key="1">
    <citation type="submission" date="2015-07" db="EMBL/GenBank/DDBJ databases">
        <authorList>
            <person name="Rodrigo-Torres Lidia"/>
            <person name="Arahal R.David."/>
        </authorList>
    </citation>
    <scope>NUCLEOTIDE SEQUENCE [LARGE SCALE GENOMIC DNA]</scope>
    <source>
        <strain evidence="6">CECT 5112</strain>
    </source>
</reference>
<dbReference type="GO" id="GO:0004573">
    <property type="term" value="F:Glc3Man9GlcNAc2 oligosaccharide glucosidase activity"/>
    <property type="evidence" value="ECO:0007669"/>
    <property type="project" value="InterPro"/>
</dbReference>
<evidence type="ECO:0000313" key="6">
    <source>
        <dbReference type="Proteomes" id="UP000053235"/>
    </source>
</evidence>
<gene>
    <name evidence="5" type="ORF">LAX5112_00900</name>
</gene>
<name>A0A0M6ZXA9_9HYPH</name>
<evidence type="ECO:0000256" key="3">
    <source>
        <dbReference type="ARBA" id="ARBA00023295"/>
    </source>
</evidence>
<dbReference type="SUPFAM" id="SSF48208">
    <property type="entry name" value="Six-hairpin glycosidases"/>
    <property type="match status" value="1"/>
</dbReference>
<organism evidence="5 6">
    <name type="scientific">Roseibium alexandrii</name>
    <dbReference type="NCBI Taxonomy" id="388408"/>
    <lineage>
        <taxon>Bacteria</taxon>
        <taxon>Pseudomonadati</taxon>
        <taxon>Pseudomonadota</taxon>
        <taxon>Alphaproteobacteria</taxon>
        <taxon>Hyphomicrobiales</taxon>
        <taxon>Stappiaceae</taxon>
        <taxon>Roseibium</taxon>
    </lineage>
</organism>
<dbReference type="PANTHER" id="PTHR10412:SF11">
    <property type="entry name" value="MANNOSYL-OLIGOSACCHARIDE GLUCOSIDASE"/>
    <property type="match status" value="1"/>
</dbReference>
<dbReference type="STRING" id="388408.LAX5112_00900"/>
<dbReference type="InterPro" id="IPR054491">
    <property type="entry name" value="MGH1-like_GH"/>
</dbReference>
<feature type="domain" description="Mannosylglycerate hydrolase MGH1-like glycoside hydrolase" evidence="4">
    <location>
        <begin position="30"/>
        <end position="412"/>
    </location>
</feature>
<evidence type="ECO:0000256" key="2">
    <source>
        <dbReference type="ARBA" id="ARBA00022801"/>
    </source>
</evidence>
<dbReference type="GO" id="GO:0006487">
    <property type="term" value="P:protein N-linked glycosylation"/>
    <property type="evidence" value="ECO:0007669"/>
    <property type="project" value="TreeGrafter"/>
</dbReference>
<proteinExistence type="inferred from homology"/>
<dbReference type="PANTHER" id="PTHR10412">
    <property type="entry name" value="MANNOSYL-OLIGOSACCHARIDE GLUCOSIDASE"/>
    <property type="match status" value="1"/>
</dbReference>
<dbReference type="AlphaFoldDB" id="A0A0M6ZXA9"/>
<comment type="similarity">
    <text evidence="1">Belongs to the glycosyl hydrolase 63 family.</text>
</comment>
<protein>
    <recommendedName>
        <fullName evidence="4">Mannosylglycerate hydrolase MGH1-like glycoside hydrolase domain-containing protein</fullName>
    </recommendedName>
</protein>
<dbReference type="InterPro" id="IPR008928">
    <property type="entry name" value="6-hairpin_glycosidase_sf"/>
</dbReference>
<dbReference type="GO" id="GO:0009311">
    <property type="term" value="P:oligosaccharide metabolic process"/>
    <property type="evidence" value="ECO:0007669"/>
    <property type="project" value="InterPro"/>
</dbReference>
<evidence type="ECO:0000313" key="5">
    <source>
        <dbReference type="EMBL" id="CTQ66184.1"/>
    </source>
</evidence>
<evidence type="ECO:0000256" key="1">
    <source>
        <dbReference type="ARBA" id="ARBA00010833"/>
    </source>
</evidence>
<evidence type="ECO:0000259" key="4">
    <source>
        <dbReference type="Pfam" id="PF22422"/>
    </source>
</evidence>
<keyword evidence="2" id="KW-0378">Hydrolase</keyword>
<dbReference type="InterPro" id="IPR004888">
    <property type="entry name" value="Glycoside_hydrolase_63"/>
</dbReference>
<dbReference type="OrthoDB" id="9781878at2"/>
<dbReference type="RefSeq" id="WP_055670786.1">
    <property type="nucleotide sequence ID" value="NZ_CXWD01000003.1"/>
</dbReference>
<keyword evidence="6" id="KW-1185">Reference proteome</keyword>
<sequence length="429" mass="48240">MSQIELDQVARKILTDNDQGGYTVPTKGLYPYQWNWDSVFVARGFATFDTDRAWREIELLFEGQWRDGMVPHILFRKDDPSYFPGPSVWGTDGGPIPSSGHSQPPVAATIVRDLVELDASDAALDRAKLLFPKILQWHRWFMAYRDPDNLGVIAVIHPWESGRDNLPDWDDALRGVEIKDVAPYERKDTSHVDPAMRPHKEDYDRYLSIVAACRKVGWEPEKVARTCPFFVADPGITFILLRACRDLLALADRLGETAAQPEVEGWISRMETGAARLWNSELKAHVAMNLRTGKQSDGVSSASFLAPYAGLTDPEVLKPLREHFDRISAKVRYLMPSYDPEHQAYEHLRYWRGPVWAMVNFMIARGFAEAGDPGRSGRLRRDTAALIQTGGFAEYFSPETAEAAGGGSFSWTAAIWLAWARPSQADQAA</sequence>
<keyword evidence="3" id="KW-0326">Glycosidase</keyword>
<dbReference type="EMBL" id="CXWD01000003">
    <property type="protein sequence ID" value="CTQ66184.1"/>
    <property type="molecule type" value="Genomic_DNA"/>
</dbReference>